<organism evidence="1 2">
    <name type="scientific">Daphnia sinensis</name>
    <dbReference type="NCBI Taxonomy" id="1820382"/>
    <lineage>
        <taxon>Eukaryota</taxon>
        <taxon>Metazoa</taxon>
        <taxon>Ecdysozoa</taxon>
        <taxon>Arthropoda</taxon>
        <taxon>Crustacea</taxon>
        <taxon>Branchiopoda</taxon>
        <taxon>Diplostraca</taxon>
        <taxon>Cladocera</taxon>
        <taxon>Anomopoda</taxon>
        <taxon>Daphniidae</taxon>
        <taxon>Daphnia</taxon>
        <taxon>Daphnia similis group</taxon>
    </lineage>
</organism>
<accession>A0AAD5PN69</accession>
<evidence type="ECO:0000313" key="2">
    <source>
        <dbReference type="Proteomes" id="UP000820818"/>
    </source>
</evidence>
<dbReference type="Proteomes" id="UP000820818">
    <property type="component" value="Unassembled WGS sequence"/>
</dbReference>
<dbReference type="AlphaFoldDB" id="A0AAD5PN69"/>
<evidence type="ECO:0000313" key="1">
    <source>
        <dbReference type="EMBL" id="KAI9549255.1"/>
    </source>
</evidence>
<protein>
    <submittedName>
        <fullName evidence="1">Uncharacterized protein</fullName>
    </submittedName>
</protein>
<gene>
    <name evidence="1" type="ORF">GHT06_007570</name>
</gene>
<comment type="caution">
    <text evidence="1">The sequence shown here is derived from an EMBL/GenBank/DDBJ whole genome shotgun (WGS) entry which is preliminary data.</text>
</comment>
<keyword evidence="2" id="KW-1185">Reference proteome</keyword>
<proteinExistence type="predicted"/>
<reference evidence="1" key="1">
    <citation type="submission" date="2022-05" db="EMBL/GenBank/DDBJ databases">
        <title>A multi-omics perspective on studying reproductive biology in Daphnia sinensis.</title>
        <authorList>
            <person name="Jia J."/>
        </authorList>
    </citation>
    <scope>NUCLEOTIDE SEQUENCE</scope>
    <source>
        <strain evidence="1">WSL</strain>
    </source>
</reference>
<sequence length="128" mass="14418">MANHEGNGNNLIFQAKFNGTRFSQWKFGALIMARAKKLVGIIEGTEQKPVEPMVITEEAIVEENIEEEAIVEMVAKEEVADTEVTDEEKDIAAMEVTEEIIEEEEATIKDLNHHLVHMIATNVENRVI</sequence>
<name>A0AAD5PN69_9CRUS</name>
<dbReference type="EMBL" id="WJBH02000336">
    <property type="protein sequence ID" value="KAI9549255.1"/>
    <property type="molecule type" value="Genomic_DNA"/>
</dbReference>